<reference evidence="1" key="1">
    <citation type="submission" date="2014-09" db="EMBL/GenBank/DDBJ databases">
        <authorList>
            <person name="Magalhaes I.L.F."/>
            <person name="Oliveira U."/>
            <person name="Santos F.R."/>
            <person name="Vidigal T.H.D.A."/>
            <person name="Brescovit A.D."/>
            <person name="Santos A.J."/>
        </authorList>
    </citation>
    <scope>NUCLEOTIDE SEQUENCE</scope>
    <source>
        <tissue evidence="1">Shoot tissue taken approximately 20 cm above the soil surface</tissue>
    </source>
</reference>
<sequence>MVRSGEGKPRQAFPLHFARGLHRTQDLGTWSRVSTSPLRQACPSLTRIMYSIEIV</sequence>
<dbReference type="AlphaFoldDB" id="A0A0A9G8U6"/>
<accession>A0A0A9G8U6</accession>
<reference evidence="1" key="2">
    <citation type="journal article" date="2015" name="Data Brief">
        <title>Shoot transcriptome of the giant reed, Arundo donax.</title>
        <authorList>
            <person name="Barrero R.A."/>
            <person name="Guerrero F.D."/>
            <person name="Moolhuijzen P."/>
            <person name="Goolsby J.A."/>
            <person name="Tidwell J."/>
            <person name="Bellgard S.E."/>
            <person name="Bellgard M.I."/>
        </authorList>
    </citation>
    <scope>NUCLEOTIDE SEQUENCE</scope>
    <source>
        <tissue evidence="1">Shoot tissue taken approximately 20 cm above the soil surface</tissue>
    </source>
</reference>
<protein>
    <submittedName>
        <fullName evidence="1">Uncharacterized protein</fullName>
    </submittedName>
</protein>
<proteinExistence type="predicted"/>
<organism evidence="1">
    <name type="scientific">Arundo donax</name>
    <name type="common">Giant reed</name>
    <name type="synonym">Donax arundinaceus</name>
    <dbReference type="NCBI Taxonomy" id="35708"/>
    <lineage>
        <taxon>Eukaryota</taxon>
        <taxon>Viridiplantae</taxon>
        <taxon>Streptophyta</taxon>
        <taxon>Embryophyta</taxon>
        <taxon>Tracheophyta</taxon>
        <taxon>Spermatophyta</taxon>
        <taxon>Magnoliopsida</taxon>
        <taxon>Liliopsida</taxon>
        <taxon>Poales</taxon>
        <taxon>Poaceae</taxon>
        <taxon>PACMAD clade</taxon>
        <taxon>Arundinoideae</taxon>
        <taxon>Arundineae</taxon>
        <taxon>Arundo</taxon>
    </lineage>
</organism>
<name>A0A0A9G8U6_ARUDO</name>
<dbReference type="EMBL" id="GBRH01176401">
    <property type="protein sequence ID" value="JAE21495.1"/>
    <property type="molecule type" value="Transcribed_RNA"/>
</dbReference>
<evidence type="ECO:0000313" key="1">
    <source>
        <dbReference type="EMBL" id="JAE21495.1"/>
    </source>
</evidence>